<dbReference type="EMBL" id="MNCJ02000325">
    <property type="protein sequence ID" value="KAF5788581.1"/>
    <property type="molecule type" value="Genomic_DNA"/>
</dbReference>
<dbReference type="InterPro" id="IPR008271">
    <property type="entry name" value="Ser/Thr_kinase_AS"/>
</dbReference>
<evidence type="ECO:0000256" key="5">
    <source>
        <dbReference type="ARBA" id="ARBA00022840"/>
    </source>
</evidence>
<feature type="domain" description="Protein kinase" evidence="7">
    <location>
        <begin position="679"/>
        <end position="915"/>
    </location>
</feature>
<dbReference type="InterPro" id="IPR011009">
    <property type="entry name" value="Kinase-like_dom_sf"/>
</dbReference>
<keyword evidence="5 6" id="KW-0067">ATP-binding</keyword>
<keyword evidence="3 6" id="KW-0547">Nucleotide-binding</keyword>
<dbReference type="AlphaFoldDB" id="A0A9K3I2F5"/>
<evidence type="ECO:0000313" key="9">
    <source>
        <dbReference type="Proteomes" id="UP000215914"/>
    </source>
</evidence>
<dbReference type="InterPro" id="IPR000719">
    <property type="entry name" value="Prot_kinase_dom"/>
</dbReference>
<reference evidence="8" key="2">
    <citation type="submission" date="2020-06" db="EMBL/GenBank/DDBJ databases">
        <title>Helianthus annuus Genome sequencing and assembly Release 2.</title>
        <authorList>
            <person name="Gouzy J."/>
            <person name="Langlade N."/>
            <person name="Munos S."/>
        </authorList>
    </citation>
    <scope>NUCLEOTIDE SEQUENCE</scope>
    <source>
        <tissue evidence="8">Leaves</tissue>
    </source>
</reference>
<evidence type="ECO:0000259" key="7">
    <source>
        <dbReference type="PROSITE" id="PS50011"/>
    </source>
</evidence>
<gene>
    <name evidence="8" type="ORF">HanXRQr2_Chr10g0465551</name>
</gene>
<dbReference type="InterPro" id="IPR045272">
    <property type="entry name" value="ANXUR1/2-like"/>
</dbReference>
<dbReference type="Gramene" id="mRNA:HanXRQr2_Chr10g0465551">
    <property type="protein sequence ID" value="mRNA:HanXRQr2_Chr10g0465551"/>
    <property type="gene ID" value="HanXRQr2_Chr10g0465551"/>
</dbReference>
<dbReference type="Gene3D" id="3.30.200.20">
    <property type="entry name" value="Phosphorylase Kinase, domain 1"/>
    <property type="match status" value="4"/>
</dbReference>
<keyword evidence="9" id="KW-1185">Reference proteome</keyword>
<dbReference type="GO" id="GO:0004672">
    <property type="term" value="F:protein kinase activity"/>
    <property type="evidence" value="ECO:0000318"/>
    <property type="project" value="GO_Central"/>
</dbReference>
<accession>A0A9K3I2F5</accession>
<evidence type="ECO:0000256" key="1">
    <source>
        <dbReference type="ARBA" id="ARBA00022527"/>
    </source>
</evidence>
<dbReference type="SMART" id="SM00220">
    <property type="entry name" value="S_TKc"/>
    <property type="match status" value="2"/>
</dbReference>
<dbReference type="GO" id="GO:0005524">
    <property type="term" value="F:ATP binding"/>
    <property type="evidence" value="ECO:0007669"/>
    <property type="project" value="UniProtKB-UniRule"/>
</dbReference>
<dbReference type="PANTHER" id="PTHR27003">
    <property type="entry name" value="OS07G0166700 PROTEIN"/>
    <property type="match status" value="1"/>
</dbReference>
<evidence type="ECO:0000256" key="2">
    <source>
        <dbReference type="ARBA" id="ARBA00022679"/>
    </source>
</evidence>
<comment type="caution">
    <text evidence="8">The sequence shown here is derived from an EMBL/GenBank/DDBJ whole genome shotgun (WGS) entry which is preliminary data.</text>
</comment>
<organism evidence="8 9">
    <name type="scientific">Helianthus annuus</name>
    <name type="common">Common sunflower</name>
    <dbReference type="NCBI Taxonomy" id="4232"/>
    <lineage>
        <taxon>Eukaryota</taxon>
        <taxon>Viridiplantae</taxon>
        <taxon>Streptophyta</taxon>
        <taxon>Embryophyta</taxon>
        <taxon>Tracheophyta</taxon>
        <taxon>Spermatophyta</taxon>
        <taxon>Magnoliopsida</taxon>
        <taxon>eudicotyledons</taxon>
        <taxon>Gunneridae</taxon>
        <taxon>Pentapetalae</taxon>
        <taxon>asterids</taxon>
        <taxon>campanulids</taxon>
        <taxon>Asterales</taxon>
        <taxon>Asteraceae</taxon>
        <taxon>Asteroideae</taxon>
        <taxon>Heliantheae alliance</taxon>
        <taxon>Heliantheae</taxon>
        <taxon>Helianthus</taxon>
    </lineage>
</organism>
<feature type="domain" description="Protein kinase" evidence="7">
    <location>
        <begin position="377"/>
        <end position="656"/>
    </location>
</feature>
<feature type="binding site" evidence="6">
    <location>
        <position position="408"/>
    </location>
    <ligand>
        <name>ATP</name>
        <dbReference type="ChEBI" id="CHEBI:30616"/>
    </ligand>
</feature>
<keyword evidence="2 8" id="KW-0808">Transferase</keyword>
<dbReference type="PROSITE" id="PS50011">
    <property type="entry name" value="PROTEIN_KINASE_DOM"/>
    <property type="match status" value="3"/>
</dbReference>
<keyword evidence="1" id="KW-0723">Serine/threonine-protein kinase</keyword>
<sequence>MASATTFTKFAHLQFPLADVLKATNNFHPDNIIGRGGLGPAYKGQLRRAGKLVKISALRLDRKHGGRDVEFWTEISALSDLDHPNIVSIIGFCDEKNEKVIITSYAAKGSLKGHLDSPKLTWTQRLKICVGVARALSYLHYDERRGYGVIHLNVNSSTILLDENLEARLSGFKVSIKQSLNRMDHVVLSDPIGTIGYLDPAIETTKGVTHKSDIYSFGVVLFEILCGRKAFIRDEANRFLAPLAKSHYENETLQDIILPALLDQMSPQSLRRYSKTSYFCLKEERAHRPHMLHIVDELEKALNFQPGLEDFLGKDQVVGELENAAHEIPEGVERSYMDEFAYKHKNAMQPQSMHEIIKNKANLRISFEDVNQATQNFHRNNCIGGGGFGKVYKGNLKDGDGFKTIVAKRLDTKLGQGEQQFLSELQILLEYKHENVIGLIGYCDENNEKIIVFEYAPKGSLDRYLSDVSLTWVERLNICIDVASALYFFHGGVGKQARVIHRDIKSANILLNDGWKAKLADFGLSLISPLTHEIDYIIDHACGTEGYLDPLYREKGFLTLELIESDIYSFGIVLFEMLCGRSTYEIHKQEGHYLPTFIKNNFGEGKHNEVVFKKIKEQIELKSLTTFQKIAYRCLHHEKEERPTTKEVLVQLKKALEFQKTMTKLQITLEDVVKATNNFQPGNIIRHDKFSNTYKGELLHSGKEMKISVRRFDCKHGECDLQFLKEKSVLSDLKHTNIVSIIGYCEEKDEKIIVTTLEANGSLRQYLNNLNLTWKQRLRICVGVARALSYLHYEKGRDYAITHSNIKSDTILLDDNWEAKLSGFEISMIDSSFEKTEDVTHKSDIYSFGVVLFETLCRGKAYIEEDNRSLVSLAKYHYKNKTLKDIIHPNLWNQMSLQSRFIYSETTYSCLNEDLDMLHVIAGLEKALEVQLARENTMFLMMGFWIFWENKFEHLKIRLSDIKLATKNFSETHAISIWTKKYTLYKAERHYFYKYEKNSSSKKGKNKGEHSKGDNNVYIKRYTSGNEAYGEGVLVEMLTSVKYPNMVPLLGFCVEASEMIHVFEDDTGVYHNATWDSDEEREWKLRDH</sequence>
<dbReference type="Pfam" id="PF07714">
    <property type="entry name" value="PK_Tyr_Ser-Thr"/>
    <property type="match status" value="1"/>
</dbReference>
<dbReference type="PROSITE" id="PS00108">
    <property type="entry name" value="PROTEIN_KINASE_ST"/>
    <property type="match status" value="1"/>
</dbReference>
<dbReference type="GO" id="GO:0005886">
    <property type="term" value="C:plasma membrane"/>
    <property type="evidence" value="ECO:0000318"/>
    <property type="project" value="GO_Central"/>
</dbReference>
<dbReference type="Pfam" id="PF00069">
    <property type="entry name" value="Pkinase"/>
    <property type="match status" value="2"/>
</dbReference>
<dbReference type="InterPro" id="IPR017441">
    <property type="entry name" value="Protein_kinase_ATP_BS"/>
</dbReference>
<dbReference type="SUPFAM" id="SSF56112">
    <property type="entry name" value="Protein kinase-like (PK-like)"/>
    <property type="match status" value="3"/>
</dbReference>
<evidence type="ECO:0000256" key="6">
    <source>
        <dbReference type="PROSITE-ProRule" id="PRU10141"/>
    </source>
</evidence>
<dbReference type="GO" id="GO:0004714">
    <property type="term" value="F:transmembrane receptor protein tyrosine kinase activity"/>
    <property type="evidence" value="ECO:0007669"/>
    <property type="project" value="InterPro"/>
</dbReference>
<dbReference type="InterPro" id="IPR001245">
    <property type="entry name" value="Ser-Thr/Tyr_kinase_cat_dom"/>
</dbReference>
<dbReference type="FunFam" id="3.30.200.20:FF:000039">
    <property type="entry name" value="receptor-like protein kinase FERONIA"/>
    <property type="match status" value="1"/>
</dbReference>
<dbReference type="PROSITE" id="PS00107">
    <property type="entry name" value="PROTEIN_KINASE_ATP"/>
    <property type="match status" value="1"/>
</dbReference>
<dbReference type="Proteomes" id="UP000215914">
    <property type="component" value="Unassembled WGS sequence"/>
</dbReference>
<protein>
    <recommendedName>
        <fullName evidence="7">Protein kinase domain-containing protein</fullName>
    </recommendedName>
</protein>
<name>A0A9K3I2F5_HELAN</name>
<reference evidence="8" key="1">
    <citation type="journal article" date="2017" name="Nature">
        <title>The sunflower genome provides insights into oil metabolism, flowering and Asterid evolution.</title>
        <authorList>
            <person name="Badouin H."/>
            <person name="Gouzy J."/>
            <person name="Grassa C.J."/>
            <person name="Murat F."/>
            <person name="Staton S.E."/>
            <person name="Cottret L."/>
            <person name="Lelandais-Briere C."/>
            <person name="Owens G.L."/>
            <person name="Carrere S."/>
            <person name="Mayjonade B."/>
            <person name="Legrand L."/>
            <person name="Gill N."/>
            <person name="Kane N.C."/>
            <person name="Bowers J.E."/>
            <person name="Hubner S."/>
            <person name="Bellec A."/>
            <person name="Berard A."/>
            <person name="Berges H."/>
            <person name="Blanchet N."/>
            <person name="Boniface M.C."/>
            <person name="Brunel D."/>
            <person name="Catrice O."/>
            <person name="Chaidir N."/>
            <person name="Claudel C."/>
            <person name="Donnadieu C."/>
            <person name="Faraut T."/>
            <person name="Fievet G."/>
            <person name="Helmstetter N."/>
            <person name="King M."/>
            <person name="Knapp S.J."/>
            <person name="Lai Z."/>
            <person name="Le Paslier M.C."/>
            <person name="Lippi Y."/>
            <person name="Lorenzon L."/>
            <person name="Mandel J.R."/>
            <person name="Marage G."/>
            <person name="Marchand G."/>
            <person name="Marquand E."/>
            <person name="Bret-Mestries E."/>
            <person name="Morien E."/>
            <person name="Nambeesan S."/>
            <person name="Nguyen T."/>
            <person name="Pegot-Espagnet P."/>
            <person name="Pouilly N."/>
            <person name="Raftis F."/>
            <person name="Sallet E."/>
            <person name="Schiex T."/>
            <person name="Thomas J."/>
            <person name="Vandecasteele C."/>
            <person name="Vares D."/>
            <person name="Vear F."/>
            <person name="Vautrin S."/>
            <person name="Crespi M."/>
            <person name="Mangin B."/>
            <person name="Burke J.M."/>
            <person name="Salse J."/>
            <person name="Munos S."/>
            <person name="Vincourt P."/>
            <person name="Rieseberg L.H."/>
            <person name="Langlade N.B."/>
        </authorList>
    </citation>
    <scope>NUCLEOTIDE SEQUENCE</scope>
    <source>
        <tissue evidence="8">Leaves</tissue>
    </source>
</reference>
<dbReference type="Gene3D" id="1.10.510.10">
    <property type="entry name" value="Transferase(Phosphotransferase) domain 1"/>
    <property type="match status" value="3"/>
</dbReference>
<dbReference type="PANTHER" id="PTHR27003:SF383">
    <property type="entry name" value="TYROSINE-PROTEIN KINASE, NON-RECEPTOR JAK_TYK2-RELATED"/>
    <property type="match status" value="1"/>
</dbReference>
<keyword evidence="4" id="KW-0418">Kinase</keyword>
<evidence type="ECO:0000313" key="8">
    <source>
        <dbReference type="EMBL" id="KAF5788581.1"/>
    </source>
</evidence>
<feature type="domain" description="Protein kinase" evidence="7">
    <location>
        <begin position="27"/>
        <end position="308"/>
    </location>
</feature>
<evidence type="ECO:0000256" key="3">
    <source>
        <dbReference type="ARBA" id="ARBA00022741"/>
    </source>
</evidence>
<dbReference type="GO" id="GO:0004674">
    <property type="term" value="F:protein serine/threonine kinase activity"/>
    <property type="evidence" value="ECO:0007669"/>
    <property type="project" value="UniProtKB-KW"/>
</dbReference>
<proteinExistence type="predicted"/>
<evidence type="ECO:0000256" key="4">
    <source>
        <dbReference type="ARBA" id="ARBA00022777"/>
    </source>
</evidence>